<organism evidence="1 2">
    <name type="scientific">Oceanobacillus oncorhynchi</name>
    <dbReference type="NCBI Taxonomy" id="545501"/>
    <lineage>
        <taxon>Bacteria</taxon>
        <taxon>Bacillati</taxon>
        <taxon>Bacillota</taxon>
        <taxon>Bacilli</taxon>
        <taxon>Bacillales</taxon>
        <taxon>Bacillaceae</taxon>
        <taxon>Oceanobacillus</taxon>
    </lineage>
</organism>
<dbReference type="OrthoDB" id="2721286at2"/>
<dbReference type="Proteomes" id="UP000040453">
    <property type="component" value="Unassembled WGS sequence"/>
</dbReference>
<dbReference type="EMBL" id="CDGG01000001">
    <property type="protein sequence ID" value="CEI80603.1"/>
    <property type="molecule type" value="Genomic_DNA"/>
</dbReference>
<dbReference type="Pfam" id="PF08863">
    <property type="entry name" value="YolD"/>
    <property type="match status" value="1"/>
</dbReference>
<evidence type="ECO:0000313" key="2">
    <source>
        <dbReference type="Proteomes" id="UP000040453"/>
    </source>
</evidence>
<gene>
    <name evidence="1" type="ORF">BN997_00409</name>
</gene>
<keyword evidence="2" id="KW-1185">Reference proteome</keyword>
<dbReference type="AlphaFoldDB" id="A0A0A1MBZ5"/>
<name>A0A0A1MBZ5_9BACI</name>
<dbReference type="RefSeq" id="WP_042529180.1">
    <property type="nucleotide sequence ID" value="NZ_CAXOIH010000004.1"/>
</dbReference>
<dbReference type="InterPro" id="IPR014962">
    <property type="entry name" value="YolD"/>
</dbReference>
<reference evidence="1 2" key="1">
    <citation type="submission" date="2014-11" db="EMBL/GenBank/DDBJ databases">
        <authorList>
            <person name="Urmite Genomes Urmite Genomes"/>
        </authorList>
    </citation>
    <scope>NUCLEOTIDE SEQUENCE [LARGE SCALE GENOMIC DNA]</scope>
    <source>
        <strain evidence="1 2">Oc5</strain>
    </source>
</reference>
<protein>
    <submittedName>
        <fullName evidence="1">YolD-like protein</fullName>
    </submittedName>
</protein>
<proteinExistence type="predicted"/>
<sequence length="91" mass="10833">MNIGVQEERNTKEKTMLNERQRKQNCFQLIIAHKDNLLIEVKCYQDCHVHHIKGYIDSINYQDEHIAIVDKLGQKDFTIIKFNDVMDVFIL</sequence>
<accession>A0A0A1MBZ5</accession>
<evidence type="ECO:0000313" key="1">
    <source>
        <dbReference type="EMBL" id="CEI80603.1"/>
    </source>
</evidence>